<reference evidence="3" key="1">
    <citation type="submission" date="2016-10" db="EMBL/GenBank/DDBJ databases">
        <authorList>
            <person name="Wibberg D."/>
        </authorList>
    </citation>
    <scope>NUCLEOTIDE SEQUENCE [LARGE SCALE GENOMIC DNA]</scope>
</reference>
<evidence type="ECO:0000313" key="2">
    <source>
        <dbReference type="EMBL" id="SCX35589.1"/>
    </source>
</evidence>
<evidence type="ECO:0000256" key="1">
    <source>
        <dbReference type="SAM" id="MobiDB-lite"/>
    </source>
</evidence>
<organism evidence="2 3">
    <name type="scientific">Agrobacterium rosae</name>
    <dbReference type="NCBI Taxonomy" id="1972867"/>
    <lineage>
        <taxon>Bacteria</taxon>
        <taxon>Pseudomonadati</taxon>
        <taxon>Pseudomonadota</taxon>
        <taxon>Alphaproteobacteria</taxon>
        <taxon>Hyphomicrobiales</taxon>
        <taxon>Rhizobiaceae</taxon>
        <taxon>Rhizobium/Agrobacterium group</taxon>
        <taxon>Agrobacterium</taxon>
    </lineage>
</organism>
<proteinExistence type="predicted"/>
<accession>A0A1R3U2E7</accession>
<dbReference type="EMBL" id="FMUE01000022">
    <property type="protein sequence ID" value="SCX35589.1"/>
    <property type="molecule type" value="Genomic_DNA"/>
</dbReference>
<protein>
    <submittedName>
        <fullName evidence="2">Uncharacterized protein</fullName>
    </submittedName>
</protein>
<name>A0A1R3U2E7_9HYPH</name>
<feature type="region of interest" description="Disordered" evidence="1">
    <location>
        <begin position="44"/>
        <end position="64"/>
    </location>
</feature>
<sequence length="64" mass="7271">MYRPRTKRPFTVELKSSRQIPRRQEAGTLWQDVDLAAALELVSQNMESEASPPPVSTDIKQKTS</sequence>
<dbReference type="AlphaFoldDB" id="A0A1R3U2E7"/>
<dbReference type="Proteomes" id="UP000187891">
    <property type="component" value="Unassembled WGS sequence"/>
</dbReference>
<gene>
    <name evidence="2" type="ORF">DSM25559_5042</name>
</gene>
<evidence type="ECO:0000313" key="3">
    <source>
        <dbReference type="Proteomes" id="UP000187891"/>
    </source>
</evidence>